<evidence type="ECO:0000256" key="1">
    <source>
        <dbReference type="ARBA" id="ARBA00004141"/>
    </source>
</evidence>
<keyword evidence="5 10" id="KW-0472">Membrane</keyword>
<sequence length="401" mass="45224">MSAMNCSGNCSSSLDLIQLELDYFYTYGIYGIVILLVFCAIGTFGNVSVIWVYPTTYKKSTFTIFVLFLAGVDLFSSVLCIPLHIVDMRFRYTFMSAEFCKFIRFVTYSSSGASGMLLGVIAFERFRKICRPLKWQMSRRVVIRVCVGVIILALFICSPTLDFYGIAKTEVVGYPGIYGDICGPVKSDYNTVFFGILLLIGTVVVIMATVFYILIIKVVCRQQHYMADRTSAASNRTTVTSEIRSSNLLENGKEQLQLPTNNVQADKDSDNNYTTETTTSDNEPSFALDNQKSRSVSTVTRRKRKKANSMKRAIRSAFMFLVTSIVSYCGFLPVLIMSIIRAINSSLYDDIESNTGSLMDLLTRAYFFNSIANPIVYCFMDEKFRNACKAKYKVIFCRCCK</sequence>
<dbReference type="Pfam" id="PF00001">
    <property type="entry name" value="7tm_1"/>
    <property type="match status" value="1"/>
</dbReference>
<evidence type="ECO:0000256" key="8">
    <source>
        <dbReference type="RuleBase" id="RU000688"/>
    </source>
</evidence>
<protein>
    <recommendedName>
        <fullName evidence="11">G-protein coupled receptors family 1 profile domain-containing protein</fullName>
    </recommendedName>
</protein>
<gene>
    <name evidence="12" type="ORF">FSP39_020781</name>
</gene>
<accession>A0AA88Y099</accession>
<dbReference type="SUPFAM" id="SSF81321">
    <property type="entry name" value="Family A G protein-coupled receptor-like"/>
    <property type="match status" value="1"/>
</dbReference>
<dbReference type="PRINTS" id="PR00237">
    <property type="entry name" value="GPCRRHODOPSN"/>
</dbReference>
<comment type="subcellular location">
    <subcellularLocation>
        <location evidence="1">Membrane</location>
        <topology evidence="1">Multi-pass membrane protein</topology>
    </subcellularLocation>
</comment>
<feature type="compositionally biased region" description="Polar residues" evidence="9">
    <location>
        <begin position="271"/>
        <end position="283"/>
    </location>
</feature>
<evidence type="ECO:0000256" key="7">
    <source>
        <dbReference type="ARBA" id="ARBA00023224"/>
    </source>
</evidence>
<evidence type="ECO:0000256" key="3">
    <source>
        <dbReference type="ARBA" id="ARBA00022989"/>
    </source>
</evidence>
<evidence type="ECO:0000256" key="6">
    <source>
        <dbReference type="ARBA" id="ARBA00023170"/>
    </source>
</evidence>
<feature type="transmembrane region" description="Helical" evidence="10">
    <location>
        <begin position="105"/>
        <end position="123"/>
    </location>
</feature>
<keyword evidence="3 10" id="KW-1133">Transmembrane helix</keyword>
<feature type="transmembrane region" description="Helical" evidence="10">
    <location>
        <begin position="143"/>
        <end position="161"/>
    </location>
</feature>
<proteinExistence type="inferred from homology"/>
<dbReference type="Proteomes" id="UP001186944">
    <property type="component" value="Unassembled WGS sequence"/>
</dbReference>
<dbReference type="PANTHER" id="PTHR24238:SF47">
    <property type="entry name" value="ECDYSTEROIDS_DOPAMINE RECEPTOR-RELATED"/>
    <property type="match status" value="1"/>
</dbReference>
<keyword evidence="13" id="KW-1185">Reference proteome</keyword>
<keyword evidence="4 8" id="KW-0297">G-protein coupled receptor</keyword>
<evidence type="ECO:0000256" key="10">
    <source>
        <dbReference type="SAM" id="Phobius"/>
    </source>
</evidence>
<evidence type="ECO:0000259" key="11">
    <source>
        <dbReference type="PROSITE" id="PS50262"/>
    </source>
</evidence>
<evidence type="ECO:0000256" key="5">
    <source>
        <dbReference type="ARBA" id="ARBA00023136"/>
    </source>
</evidence>
<dbReference type="InterPro" id="IPR017452">
    <property type="entry name" value="GPCR_Rhodpsn_7TM"/>
</dbReference>
<feature type="domain" description="G-protein coupled receptors family 1 profile" evidence="11">
    <location>
        <begin position="45"/>
        <end position="377"/>
    </location>
</feature>
<dbReference type="GO" id="GO:0004930">
    <property type="term" value="F:G protein-coupled receptor activity"/>
    <property type="evidence" value="ECO:0007669"/>
    <property type="project" value="UniProtKB-KW"/>
</dbReference>
<dbReference type="CDD" id="cd00637">
    <property type="entry name" value="7tm_classA_rhodopsin-like"/>
    <property type="match status" value="1"/>
</dbReference>
<dbReference type="InterPro" id="IPR000276">
    <property type="entry name" value="GPCR_Rhodpsn"/>
</dbReference>
<evidence type="ECO:0000256" key="2">
    <source>
        <dbReference type="ARBA" id="ARBA00022692"/>
    </source>
</evidence>
<keyword evidence="2 8" id="KW-0812">Transmembrane</keyword>
<dbReference type="EMBL" id="VSWD01000008">
    <property type="protein sequence ID" value="KAK3095917.1"/>
    <property type="molecule type" value="Genomic_DNA"/>
</dbReference>
<dbReference type="AlphaFoldDB" id="A0AA88Y099"/>
<feature type="region of interest" description="Disordered" evidence="9">
    <location>
        <begin position="259"/>
        <end position="298"/>
    </location>
</feature>
<feature type="transmembrane region" description="Helical" evidence="10">
    <location>
        <begin position="65"/>
        <end position="85"/>
    </location>
</feature>
<organism evidence="12 13">
    <name type="scientific">Pinctada imbricata</name>
    <name type="common">Atlantic pearl-oyster</name>
    <name type="synonym">Pinctada martensii</name>
    <dbReference type="NCBI Taxonomy" id="66713"/>
    <lineage>
        <taxon>Eukaryota</taxon>
        <taxon>Metazoa</taxon>
        <taxon>Spiralia</taxon>
        <taxon>Lophotrochozoa</taxon>
        <taxon>Mollusca</taxon>
        <taxon>Bivalvia</taxon>
        <taxon>Autobranchia</taxon>
        <taxon>Pteriomorphia</taxon>
        <taxon>Pterioida</taxon>
        <taxon>Pterioidea</taxon>
        <taxon>Pteriidae</taxon>
        <taxon>Pinctada</taxon>
    </lineage>
</organism>
<reference evidence="12" key="1">
    <citation type="submission" date="2019-08" db="EMBL/GenBank/DDBJ databases">
        <title>The improved chromosome-level genome for the pearl oyster Pinctada fucata martensii using PacBio sequencing and Hi-C.</title>
        <authorList>
            <person name="Zheng Z."/>
        </authorList>
    </citation>
    <scope>NUCLEOTIDE SEQUENCE</scope>
    <source>
        <strain evidence="12">ZZ-2019</strain>
        <tissue evidence="12">Adductor muscle</tissue>
    </source>
</reference>
<feature type="transmembrane region" description="Helical" evidence="10">
    <location>
        <begin position="313"/>
        <end position="341"/>
    </location>
</feature>
<evidence type="ECO:0000256" key="4">
    <source>
        <dbReference type="ARBA" id="ARBA00023040"/>
    </source>
</evidence>
<dbReference type="Gene3D" id="1.20.1070.10">
    <property type="entry name" value="Rhodopsin 7-helix transmembrane proteins"/>
    <property type="match status" value="1"/>
</dbReference>
<keyword evidence="6 8" id="KW-0675">Receptor</keyword>
<dbReference type="PANTHER" id="PTHR24238">
    <property type="entry name" value="G-PROTEIN COUPLED RECEPTOR"/>
    <property type="match status" value="1"/>
</dbReference>
<feature type="transmembrane region" description="Helical" evidence="10">
    <location>
        <begin position="193"/>
        <end position="216"/>
    </location>
</feature>
<feature type="transmembrane region" description="Helical" evidence="10">
    <location>
        <begin position="29"/>
        <end position="53"/>
    </location>
</feature>
<dbReference type="GO" id="GO:0016020">
    <property type="term" value="C:membrane"/>
    <property type="evidence" value="ECO:0007669"/>
    <property type="project" value="UniProtKB-SubCell"/>
</dbReference>
<evidence type="ECO:0000256" key="9">
    <source>
        <dbReference type="SAM" id="MobiDB-lite"/>
    </source>
</evidence>
<name>A0AA88Y099_PINIB</name>
<evidence type="ECO:0000313" key="12">
    <source>
        <dbReference type="EMBL" id="KAK3095917.1"/>
    </source>
</evidence>
<evidence type="ECO:0000313" key="13">
    <source>
        <dbReference type="Proteomes" id="UP001186944"/>
    </source>
</evidence>
<comment type="similarity">
    <text evidence="8">Belongs to the G-protein coupled receptor 1 family.</text>
</comment>
<dbReference type="PROSITE" id="PS50262">
    <property type="entry name" value="G_PROTEIN_RECEP_F1_2"/>
    <property type="match status" value="1"/>
</dbReference>
<feature type="transmembrane region" description="Helical" evidence="10">
    <location>
        <begin position="361"/>
        <end position="380"/>
    </location>
</feature>
<dbReference type="PROSITE" id="PS00237">
    <property type="entry name" value="G_PROTEIN_RECEP_F1_1"/>
    <property type="match status" value="1"/>
</dbReference>
<keyword evidence="7 8" id="KW-0807">Transducer</keyword>
<comment type="caution">
    <text evidence="12">The sequence shown here is derived from an EMBL/GenBank/DDBJ whole genome shotgun (WGS) entry which is preliminary data.</text>
</comment>